<dbReference type="InterPro" id="IPR042099">
    <property type="entry name" value="ANL_N_sf"/>
</dbReference>
<feature type="compositionally biased region" description="Low complexity" evidence="3">
    <location>
        <begin position="1471"/>
        <end position="1487"/>
    </location>
</feature>
<dbReference type="Gene3D" id="3.20.20.30">
    <property type="entry name" value="Luciferase-like domain"/>
    <property type="match status" value="1"/>
</dbReference>
<dbReference type="Pfam" id="PF02911">
    <property type="entry name" value="Formyl_trans_C"/>
    <property type="match status" value="1"/>
</dbReference>
<dbReference type="GO" id="GO:0016705">
    <property type="term" value="F:oxidoreductase activity, acting on paired donors, with incorporation or reduction of molecular oxygen"/>
    <property type="evidence" value="ECO:0007669"/>
    <property type="project" value="InterPro"/>
</dbReference>
<dbReference type="InterPro" id="IPR025110">
    <property type="entry name" value="AMP-bd_C"/>
</dbReference>
<dbReference type="GO" id="GO:0031177">
    <property type="term" value="F:phosphopantetheine binding"/>
    <property type="evidence" value="ECO:0007669"/>
    <property type="project" value="InterPro"/>
</dbReference>
<dbReference type="InterPro" id="IPR036661">
    <property type="entry name" value="Luciferase-like_sf"/>
</dbReference>
<evidence type="ECO:0000259" key="4">
    <source>
        <dbReference type="PROSITE" id="PS50075"/>
    </source>
</evidence>
<sequence length="1509" mass="160694">MSFTAILIGNDRLTREAGVKLRAAGHTLTACVTRDGDVADWASKEGVRVVAPGPGLAERLEGCAADWLLSVANLDLLPPEILRLGRKGGVNFHDGPLPAYAGVNAPVWAILNGETRHGITWHMLDEGVDRGDILVARSVEIAPEDTALTLNTKCFAAALDSFDTVISELEAGAQNRAPQTSDKRSYFGLKDRPAHHGTLDFSQTSAQILRLVRALDHGGYPNPVALPKLWTNGALFAIGQAQTAEGRGQPGEVLSVADETITIATSDGAVRLSGLQRLDGSGELPNAGTVLPEPPEDDLSDLARGEFHWRRALSGYIPARLPGFGAPTGETAQMTVSDIPPHALAALAARLAPEGRADIALVTLESVQRAASGLALPWMPIAAHVEGPADAFREQMTAKFNAARNAGPLARDLGHRLAPAMSLATPAFAISEGAGPLPGALLTLETGATQRLHYDAGAMTASMAELLAARLNQLAEWSGDMADAPLLSEAERALTLETWNATETPLADRTMLDRFEAAAQEHPERVAVVFEDQSLSYADLDGLANRIAHLLQGAGAAAGAIVGLHLERGPRLVAAALGVLKAGAAYLPIDPAYPAERQAHYLSDSGAAIVLTESAIARSLPRHAAKEIRLDIEPKLFSVPATRPDPGPDAEALAYLIYTSGSTGTPKGVMVEHAQVANFFTGMDAVVPDAGNTWLAVTSLNFDISVLELFYALSRGYKVVMASENVASGVSSGARRASGMAMSLYYWGNDDGTGRDKYRTLLEGAKFADAHGFTAVWTPERHFHAFGGPYPNPSVTGAAVAGVTSRIGVRAGSCVAPLHHPARVAEEWAVIDNLTEGRAGLAIASGWQPDDFVLRPENAPPDNKRAMIESIDQIRRLWRGEAVAFPRADGSLHEVVTQPRPMSKELPLWITTAGNPETWKEAGRLGANVLTHLLGQSIDEVAEKIALYRQARAEAGFDPKTGEVALMLHTYLAETRDAAREIAREPMKDYLRSAAGLIKQYAWAFPAFKKPAGVTNPMQLDLGALEPDELEAILDHAFERYFNESGLFGTIEDAEVRVAEVQAIGVSEIACLIDYGIAPDTILEGLHPLAEVVSRVTGPDLPAEDDFSVAAQIRRHDATHLQCTPSLMRLMLADDGARAALGSLSHVFLGGEALPGPLVAALGKATDARVTNMYGPTETTIWSACGPASPGDGVVPVGAAIANTRLYVLDDAMEPQPIGAPGELWIGGAGVARGYWKRAALTEERFRPDPFHGGRMYRTGDLVARRADGCLDFLGRADGQVKLRGMRIELGEVEARLEALEGVRQAAAVVRDNRLLAFVTGDAGDETQMKATLEARLPAHMVPARIVTLDELPLTPNKKVDRARLPEPTEPKTTRPAPIPKDARPVRPAQAGDAATLAELGEVWSAVLGVSQIGGSDNFFALGGHSLLAVELFRAVRDRFGVTSFAITDVFRFPTLGGMAGRIGELRGDVPAPAERAAETPASPARNARAEARRAAMARRRQMRARQDS</sequence>
<dbReference type="SUPFAM" id="SSF51679">
    <property type="entry name" value="Bacterial luciferase-like"/>
    <property type="match status" value="1"/>
</dbReference>
<dbReference type="FunFam" id="2.30.38.10:FF:000001">
    <property type="entry name" value="Non-ribosomal peptide synthetase PvdI"/>
    <property type="match status" value="1"/>
</dbReference>
<dbReference type="SUPFAM" id="SSF56801">
    <property type="entry name" value="Acetyl-CoA synthetase-like"/>
    <property type="match status" value="2"/>
</dbReference>
<keyword evidence="1" id="KW-0596">Phosphopantetheine</keyword>
<evidence type="ECO:0000256" key="2">
    <source>
        <dbReference type="ARBA" id="ARBA00022553"/>
    </source>
</evidence>
<dbReference type="InterPro" id="IPR024011">
    <property type="entry name" value="Biosynth_lucif-like_mOase_dom"/>
</dbReference>
<feature type="compositionally biased region" description="Basic residues" evidence="3">
    <location>
        <begin position="1496"/>
        <end position="1509"/>
    </location>
</feature>
<dbReference type="InterPro" id="IPR011251">
    <property type="entry name" value="Luciferase-like_dom"/>
</dbReference>
<dbReference type="Proteomes" id="UP000243106">
    <property type="component" value="Unassembled WGS sequence"/>
</dbReference>
<dbReference type="InterPro" id="IPR036477">
    <property type="entry name" value="Formyl_transf_N_sf"/>
</dbReference>
<dbReference type="NCBIfam" id="TIGR04020">
    <property type="entry name" value="seco_metab_LLM"/>
    <property type="match status" value="1"/>
</dbReference>
<dbReference type="SUPFAM" id="SSF50486">
    <property type="entry name" value="FMT C-terminal domain-like"/>
    <property type="match status" value="1"/>
</dbReference>
<keyword evidence="5" id="KW-0560">Oxidoreductase</keyword>
<evidence type="ECO:0000256" key="1">
    <source>
        <dbReference type="ARBA" id="ARBA00022450"/>
    </source>
</evidence>
<evidence type="ECO:0000313" key="6">
    <source>
        <dbReference type="Proteomes" id="UP000243106"/>
    </source>
</evidence>
<name>A0A1I5YXH9_9RHOB</name>
<gene>
    <name evidence="5" type="ORF">SAMN05421853_10728</name>
</gene>
<feature type="region of interest" description="Disordered" evidence="3">
    <location>
        <begin position="1357"/>
        <end position="1387"/>
    </location>
</feature>
<dbReference type="InterPro" id="IPR002376">
    <property type="entry name" value="Formyl_transf_N"/>
</dbReference>
<dbReference type="Gene3D" id="1.10.1200.10">
    <property type="entry name" value="ACP-like"/>
    <property type="match status" value="1"/>
</dbReference>
<evidence type="ECO:0000256" key="3">
    <source>
        <dbReference type="SAM" id="MobiDB-lite"/>
    </source>
</evidence>
<dbReference type="SMART" id="SM00823">
    <property type="entry name" value="PKS_PP"/>
    <property type="match status" value="1"/>
</dbReference>
<dbReference type="InterPro" id="IPR011034">
    <property type="entry name" value="Formyl_transferase-like_C_sf"/>
</dbReference>
<dbReference type="PROSITE" id="PS50075">
    <property type="entry name" value="CARRIER"/>
    <property type="match status" value="1"/>
</dbReference>
<dbReference type="InterPro" id="IPR020845">
    <property type="entry name" value="AMP-binding_CS"/>
</dbReference>
<dbReference type="GO" id="GO:0004497">
    <property type="term" value="F:monooxygenase activity"/>
    <property type="evidence" value="ECO:0007669"/>
    <property type="project" value="UniProtKB-KW"/>
</dbReference>
<dbReference type="FunFam" id="3.40.50.980:FF:000001">
    <property type="entry name" value="Non-ribosomal peptide synthetase"/>
    <property type="match status" value="1"/>
</dbReference>
<feature type="region of interest" description="Disordered" evidence="3">
    <location>
        <begin position="1471"/>
        <end position="1509"/>
    </location>
</feature>
<keyword evidence="6" id="KW-1185">Reference proteome</keyword>
<dbReference type="GO" id="GO:0044550">
    <property type="term" value="P:secondary metabolite biosynthetic process"/>
    <property type="evidence" value="ECO:0007669"/>
    <property type="project" value="TreeGrafter"/>
</dbReference>
<dbReference type="PANTHER" id="PTHR45527:SF1">
    <property type="entry name" value="FATTY ACID SYNTHASE"/>
    <property type="match status" value="1"/>
</dbReference>
<dbReference type="Gene3D" id="3.30.300.30">
    <property type="match status" value="1"/>
</dbReference>
<dbReference type="InterPro" id="IPR009081">
    <property type="entry name" value="PP-bd_ACP"/>
</dbReference>
<dbReference type="Pfam" id="PF00551">
    <property type="entry name" value="Formyl_trans_N"/>
    <property type="match status" value="1"/>
</dbReference>
<dbReference type="CDD" id="cd08700">
    <property type="entry name" value="FMT_C_OzmH_like"/>
    <property type="match status" value="1"/>
</dbReference>
<accession>A0A1I5YXH9</accession>
<proteinExistence type="predicted"/>
<dbReference type="Pfam" id="PF00296">
    <property type="entry name" value="Bac_luciferase"/>
    <property type="match status" value="1"/>
</dbReference>
<dbReference type="STRING" id="93684.SAMN05421853_10728"/>
<dbReference type="InterPro" id="IPR036736">
    <property type="entry name" value="ACP-like_sf"/>
</dbReference>
<dbReference type="EMBL" id="FOXV01000007">
    <property type="protein sequence ID" value="SFQ48948.1"/>
    <property type="molecule type" value="Genomic_DNA"/>
</dbReference>
<evidence type="ECO:0000313" key="5">
    <source>
        <dbReference type="EMBL" id="SFQ48948.1"/>
    </source>
</evidence>
<organism evidence="5 6">
    <name type="scientific">Roseivivax halotolerans</name>
    <dbReference type="NCBI Taxonomy" id="93684"/>
    <lineage>
        <taxon>Bacteria</taxon>
        <taxon>Pseudomonadati</taxon>
        <taxon>Pseudomonadota</taxon>
        <taxon>Alphaproteobacteria</taxon>
        <taxon>Rhodobacterales</taxon>
        <taxon>Roseobacteraceae</taxon>
        <taxon>Roseivivax</taxon>
    </lineage>
</organism>
<protein>
    <submittedName>
        <fullName evidence="5">Natural product biosynthesis luciferase-like monooxygenase domain-containing protein</fullName>
    </submittedName>
</protein>
<dbReference type="GO" id="GO:0005737">
    <property type="term" value="C:cytoplasm"/>
    <property type="evidence" value="ECO:0007669"/>
    <property type="project" value="TreeGrafter"/>
</dbReference>
<dbReference type="InterPro" id="IPR005793">
    <property type="entry name" value="Formyl_trans_C"/>
</dbReference>
<dbReference type="RefSeq" id="WP_093011913.1">
    <property type="nucleotide sequence ID" value="NZ_FOXV01000007.1"/>
</dbReference>
<dbReference type="GO" id="GO:0043041">
    <property type="term" value="P:amino acid activation for nonribosomal peptide biosynthetic process"/>
    <property type="evidence" value="ECO:0007669"/>
    <property type="project" value="TreeGrafter"/>
</dbReference>
<feature type="compositionally biased region" description="Basic and acidic residues" evidence="3">
    <location>
        <begin position="1358"/>
        <end position="1373"/>
    </location>
</feature>
<dbReference type="SUPFAM" id="SSF47336">
    <property type="entry name" value="ACP-like"/>
    <property type="match status" value="1"/>
</dbReference>
<dbReference type="InterPro" id="IPR045851">
    <property type="entry name" value="AMP-bd_C_sf"/>
</dbReference>
<feature type="domain" description="Carrier" evidence="4">
    <location>
        <begin position="1391"/>
        <end position="1467"/>
    </location>
</feature>
<keyword evidence="5" id="KW-0503">Monooxygenase</keyword>
<dbReference type="SUPFAM" id="SSF53328">
    <property type="entry name" value="Formyltransferase"/>
    <property type="match status" value="1"/>
</dbReference>
<reference evidence="6" key="1">
    <citation type="submission" date="2016-10" db="EMBL/GenBank/DDBJ databases">
        <authorList>
            <person name="Varghese N."/>
            <person name="Submissions S."/>
        </authorList>
    </citation>
    <scope>NUCLEOTIDE SEQUENCE [LARGE SCALE GENOMIC DNA]</scope>
    <source>
        <strain evidence="6">JCM 10271</strain>
    </source>
</reference>
<dbReference type="InterPro" id="IPR000873">
    <property type="entry name" value="AMP-dep_synth/lig_dom"/>
</dbReference>
<dbReference type="Pfam" id="PF00501">
    <property type="entry name" value="AMP-binding"/>
    <property type="match status" value="2"/>
</dbReference>
<dbReference type="Pfam" id="PF13193">
    <property type="entry name" value="AMP-binding_C"/>
    <property type="match status" value="1"/>
</dbReference>
<dbReference type="Gene3D" id="3.40.50.980">
    <property type="match status" value="2"/>
</dbReference>
<dbReference type="PANTHER" id="PTHR45527">
    <property type="entry name" value="NONRIBOSOMAL PEPTIDE SYNTHETASE"/>
    <property type="match status" value="1"/>
</dbReference>
<keyword evidence="2" id="KW-0597">Phosphoprotein</keyword>
<dbReference type="Gene3D" id="3.40.50.12780">
    <property type="entry name" value="N-terminal domain of ligase-like"/>
    <property type="match status" value="1"/>
</dbReference>
<dbReference type="Gene3D" id="3.40.50.12230">
    <property type="match status" value="1"/>
</dbReference>
<dbReference type="InterPro" id="IPR020806">
    <property type="entry name" value="PKS_PP-bd"/>
</dbReference>
<dbReference type="PROSITE" id="PS00455">
    <property type="entry name" value="AMP_BINDING"/>
    <property type="match status" value="1"/>
</dbReference>
<dbReference type="Pfam" id="PF00550">
    <property type="entry name" value="PP-binding"/>
    <property type="match status" value="1"/>
</dbReference>